<dbReference type="InterPro" id="IPR039426">
    <property type="entry name" value="TonB-dep_rcpt-like"/>
</dbReference>
<evidence type="ECO:0000256" key="13">
    <source>
        <dbReference type="SAM" id="MobiDB-lite"/>
    </source>
</evidence>
<evidence type="ECO:0000313" key="17">
    <source>
        <dbReference type="EMBL" id="RVT51292.1"/>
    </source>
</evidence>
<dbReference type="InterPro" id="IPR012910">
    <property type="entry name" value="Plug_dom"/>
</dbReference>
<dbReference type="PANTHER" id="PTHR32552:SF81">
    <property type="entry name" value="TONB-DEPENDENT OUTER MEMBRANE RECEPTOR"/>
    <property type="match status" value="1"/>
</dbReference>
<keyword evidence="17" id="KW-0675">Receptor</keyword>
<keyword evidence="5 11" id="KW-0812">Transmembrane</keyword>
<dbReference type="Gene3D" id="2.40.170.20">
    <property type="entry name" value="TonB-dependent receptor, beta-barrel domain"/>
    <property type="match status" value="1"/>
</dbReference>
<evidence type="ECO:0000313" key="18">
    <source>
        <dbReference type="Proteomes" id="UP000288178"/>
    </source>
</evidence>
<evidence type="ECO:0000256" key="7">
    <source>
        <dbReference type="ARBA" id="ARBA00023065"/>
    </source>
</evidence>
<dbReference type="Pfam" id="PF07715">
    <property type="entry name" value="Plug"/>
    <property type="match status" value="1"/>
</dbReference>
<evidence type="ECO:0000256" key="12">
    <source>
        <dbReference type="RuleBase" id="RU003357"/>
    </source>
</evidence>
<dbReference type="EMBL" id="SACT01000003">
    <property type="protein sequence ID" value="RVT51292.1"/>
    <property type="molecule type" value="Genomic_DNA"/>
</dbReference>
<evidence type="ECO:0000259" key="16">
    <source>
        <dbReference type="Pfam" id="PF07715"/>
    </source>
</evidence>
<dbReference type="Pfam" id="PF00593">
    <property type="entry name" value="TonB_dep_Rec_b-barrel"/>
    <property type="match status" value="1"/>
</dbReference>
<feature type="signal peptide" evidence="14">
    <location>
        <begin position="1"/>
        <end position="31"/>
    </location>
</feature>
<dbReference type="InterPro" id="IPR000531">
    <property type="entry name" value="Beta-barrel_TonB"/>
</dbReference>
<dbReference type="SUPFAM" id="SSF56935">
    <property type="entry name" value="Porins"/>
    <property type="match status" value="1"/>
</dbReference>
<proteinExistence type="inferred from homology"/>
<keyword evidence="14" id="KW-0732">Signal</keyword>
<feature type="domain" description="TonB-dependent receptor-like beta-barrel" evidence="15">
    <location>
        <begin position="287"/>
        <end position="731"/>
    </location>
</feature>
<keyword evidence="6" id="KW-0408">Iron</keyword>
<evidence type="ECO:0000256" key="5">
    <source>
        <dbReference type="ARBA" id="ARBA00022692"/>
    </source>
</evidence>
<keyword evidence="3 11" id="KW-1134">Transmembrane beta strand</keyword>
<feature type="chain" id="PRO_5019252323" evidence="14">
    <location>
        <begin position="32"/>
        <end position="763"/>
    </location>
</feature>
<evidence type="ECO:0000256" key="4">
    <source>
        <dbReference type="ARBA" id="ARBA00022496"/>
    </source>
</evidence>
<keyword evidence="8 12" id="KW-0798">TonB box</keyword>
<name>A0A437JV78_9BURK</name>
<dbReference type="Proteomes" id="UP000288178">
    <property type="component" value="Unassembled WGS sequence"/>
</dbReference>
<evidence type="ECO:0000256" key="2">
    <source>
        <dbReference type="ARBA" id="ARBA00022448"/>
    </source>
</evidence>
<evidence type="ECO:0000256" key="14">
    <source>
        <dbReference type="SAM" id="SignalP"/>
    </source>
</evidence>
<feature type="region of interest" description="Disordered" evidence="13">
    <location>
        <begin position="32"/>
        <end position="51"/>
    </location>
</feature>
<comment type="similarity">
    <text evidence="11 12">Belongs to the TonB-dependent receptor family.</text>
</comment>
<dbReference type="RefSeq" id="WP_128198294.1">
    <property type="nucleotide sequence ID" value="NZ_SACT01000003.1"/>
</dbReference>
<comment type="caution">
    <text evidence="17">The sequence shown here is derived from an EMBL/GenBank/DDBJ whole genome shotgun (WGS) entry which is preliminary data.</text>
</comment>
<feature type="compositionally biased region" description="Low complexity" evidence="13">
    <location>
        <begin position="32"/>
        <end position="46"/>
    </location>
</feature>
<keyword evidence="4" id="KW-0410">Iron transport</keyword>
<evidence type="ECO:0000256" key="1">
    <source>
        <dbReference type="ARBA" id="ARBA00004571"/>
    </source>
</evidence>
<dbReference type="PROSITE" id="PS52016">
    <property type="entry name" value="TONB_DEPENDENT_REC_3"/>
    <property type="match status" value="1"/>
</dbReference>
<organism evidence="17 18">
    <name type="scientific">Rubrivivax albus</name>
    <dbReference type="NCBI Taxonomy" id="2499835"/>
    <lineage>
        <taxon>Bacteria</taxon>
        <taxon>Pseudomonadati</taxon>
        <taxon>Pseudomonadota</taxon>
        <taxon>Betaproteobacteria</taxon>
        <taxon>Burkholderiales</taxon>
        <taxon>Sphaerotilaceae</taxon>
        <taxon>Rubrivivax</taxon>
    </lineage>
</organism>
<dbReference type="PANTHER" id="PTHR32552">
    <property type="entry name" value="FERRICHROME IRON RECEPTOR-RELATED"/>
    <property type="match status" value="1"/>
</dbReference>
<comment type="subcellular location">
    <subcellularLocation>
        <location evidence="1 11">Cell outer membrane</location>
        <topology evidence="1 11">Multi-pass membrane protein</topology>
    </subcellularLocation>
</comment>
<keyword evidence="10 11" id="KW-0998">Cell outer membrane</keyword>
<keyword evidence="2 11" id="KW-0813">Transport</keyword>
<dbReference type="GO" id="GO:0006826">
    <property type="term" value="P:iron ion transport"/>
    <property type="evidence" value="ECO:0007669"/>
    <property type="project" value="UniProtKB-KW"/>
</dbReference>
<keyword evidence="9 11" id="KW-0472">Membrane</keyword>
<reference evidence="17 18" key="1">
    <citation type="submission" date="2019-01" db="EMBL/GenBank/DDBJ databases">
        <authorList>
            <person name="Chen W.-M."/>
        </authorList>
    </citation>
    <scope>NUCLEOTIDE SEQUENCE [LARGE SCALE GENOMIC DNA]</scope>
    <source>
        <strain evidence="17 18">ICH-3</strain>
    </source>
</reference>
<keyword evidence="7" id="KW-0406">Ion transport</keyword>
<sequence>MRRERPLSRLAPTPVALAAALVLSVPAGALAQATPATPPDASASATDGGQIQRVEVTARRRLESQLEVPASVTAINGARLTATGSTRVEDMISLVPNANMTENPSGTDTYISIRGMRQADRSAEPNFGMYRNGFFAGGHRVNLGTQVDVERVEVVRGPQGGLYGRNAVGGAVNIIYRMPKPGEDLNGYGTLAFENTGTRAEAAVSVPLGESTAFRATAWSVNQRKGDYYNVTLGEEMDRAKDHGLRLSAVSYLSSALSATVTFEVNGADTPGLRAYAPDGIVANPGLPGSLQVVSPVETRRTVQRDTSSRNQIDQQYLAGRLGLELESGTLSLLTSARNYKLRAVQDQDQTALPLTAGPLVLQQVLSRSEDIRQHYVELLWESDAAKTFSWRAGISHFSEDYGVSQGVATRLDTALIPFLGVPDVGVISGTANLPTKGSKYDVSSWSAFIDARYAFNSSVAGTLTVRRTEDTQRLHWVQGIDPSSHPIGQALFAGVVPTLNLDSKNKFTFTAPAAGLEFKLGRDATAYVQYGTGFRPGGYNTTVSNPAFIPYDQESARNIEAGYKQSLLNGRAAVNVSVFRMDQKDLVVQQDDPNDNTFGFTYLANVGKARTTGFELELLAAVAKSWNLGFTVGHLNAYYTQGLINAGTPAEVDVSGRDLQGVRPWTINLRADYKGSLAGWETTAGASVRREIGGYIGDQSDIPLAGATRVDLYAGLKPWPQTQISLFVRNATNEQIETFRFANGASGTTAGRRFGVQLNQRF</sequence>
<feature type="domain" description="TonB-dependent receptor plug" evidence="16">
    <location>
        <begin position="65"/>
        <end position="171"/>
    </location>
</feature>
<dbReference type="InterPro" id="IPR036942">
    <property type="entry name" value="Beta-barrel_TonB_sf"/>
</dbReference>
<dbReference type="OrthoDB" id="8538693at2"/>
<evidence type="ECO:0000256" key="6">
    <source>
        <dbReference type="ARBA" id="ARBA00023004"/>
    </source>
</evidence>
<evidence type="ECO:0000256" key="10">
    <source>
        <dbReference type="ARBA" id="ARBA00023237"/>
    </source>
</evidence>
<keyword evidence="18" id="KW-1185">Reference proteome</keyword>
<accession>A0A437JV78</accession>
<gene>
    <name evidence="17" type="ORF">ENE75_10625</name>
</gene>
<dbReference type="AlphaFoldDB" id="A0A437JV78"/>
<evidence type="ECO:0000256" key="9">
    <source>
        <dbReference type="ARBA" id="ARBA00023136"/>
    </source>
</evidence>
<dbReference type="GO" id="GO:0009279">
    <property type="term" value="C:cell outer membrane"/>
    <property type="evidence" value="ECO:0007669"/>
    <property type="project" value="UniProtKB-SubCell"/>
</dbReference>
<evidence type="ECO:0000256" key="8">
    <source>
        <dbReference type="ARBA" id="ARBA00023077"/>
    </source>
</evidence>
<evidence type="ECO:0000256" key="11">
    <source>
        <dbReference type="PROSITE-ProRule" id="PRU01360"/>
    </source>
</evidence>
<protein>
    <submittedName>
        <fullName evidence="17">TonB-dependent receptor</fullName>
    </submittedName>
</protein>
<evidence type="ECO:0000259" key="15">
    <source>
        <dbReference type="Pfam" id="PF00593"/>
    </source>
</evidence>
<evidence type="ECO:0000256" key="3">
    <source>
        <dbReference type="ARBA" id="ARBA00022452"/>
    </source>
</evidence>